<proteinExistence type="inferred from homology"/>
<keyword evidence="4 15" id="KW-0963">Cytoplasm</keyword>
<evidence type="ECO:0000256" key="8">
    <source>
        <dbReference type="ARBA" id="ARBA00022741"/>
    </source>
</evidence>
<evidence type="ECO:0000256" key="1">
    <source>
        <dbReference type="ARBA" id="ARBA00004496"/>
    </source>
</evidence>
<evidence type="ECO:0000256" key="14">
    <source>
        <dbReference type="ARBA" id="ARBA00049255"/>
    </source>
</evidence>
<evidence type="ECO:0000256" key="4">
    <source>
        <dbReference type="ARBA" id="ARBA00022490"/>
    </source>
</evidence>
<dbReference type="AlphaFoldDB" id="A0A2N6T0S3"/>
<evidence type="ECO:0000256" key="3">
    <source>
        <dbReference type="ARBA" id="ARBA00011209"/>
    </source>
</evidence>
<evidence type="ECO:0000256" key="12">
    <source>
        <dbReference type="ARBA" id="ARBA00022917"/>
    </source>
</evidence>
<dbReference type="HAMAP" id="MF_00283">
    <property type="entry name" value="Phe_tRNA_synth_beta1"/>
    <property type="match status" value="1"/>
</dbReference>
<evidence type="ECO:0000256" key="5">
    <source>
        <dbReference type="ARBA" id="ARBA00022555"/>
    </source>
</evidence>
<dbReference type="InterPro" id="IPR041616">
    <property type="entry name" value="PheRS_beta_core"/>
</dbReference>
<feature type="binding site" evidence="15">
    <location>
        <position position="472"/>
    </location>
    <ligand>
        <name>Mg(2+)</name>
        <dbReference type="ChEBI" id="CHEBI:18420"/>
        <note>shared with alpha subunit</note>
    </ligand>
</feature>
<dbReference type="SUPFAM" id="SSF54991">
    <property type="entry name" value="Anticodon-binding domain of PheRS"/>
    <property type="match status" value="1"/>
</dbReference>
<keyword evidence="12 15" id="KW-0648">Protein biosynthesis</keyword>
<feature type="binding site" evidence="15">
    <location>
        <position position="482"/>
    </location>
    <ligand>
        <name>Mg(2+)</name>
        <dbReference type="ChEBI" id="CHEBI:18420"/>
        <note>shared with alpha subunit</note>
    </ligand>
</feature>
<dbReference type="Proteomes" id="UP000235363">
    <property type="component" value="Unassembled WGS sequence"/>
</dbReference>
<dbReference type="FunFam" id="3.30.930.10:FF:000130">
    <property type="entry name" value="Phenylalanine--tRNA ligase beta subunit"/>
    <property type="match status" value="1"/>
</dbReference>
<dbReference type="PANTHER" id="PTHR10947:SF0">
    <property type="entry name" value="PHENYLALANINE--TRNA LIGASE BETA SUBUNIT"/>
    <property type="match status" value="1"/>
</dbReference>
<comment type="catalytic activity">
    <reaction evidence="14 15">
        <text>tRNA(Phe) + L-phenylalanine + ATP = L-phenylalanyl-tRNA(Phe) + AMP + diphosphate + H(+)</text>
        <dbReference type="Rhea" id="RHEA:19413"/>
        <dbReference type="Rhea" id="RHEA-COMP:9668"/>
        <dbReference type="Rhea" id="RHEA-COMP:9699"/>
        <dbReference type="ChEBI" id="CHEBI:15378"/>
        <dbReference type="ChEBI" id="CHEBI:30616"/>
        <dbReference type="ChEBI" id="CHEBI:33019"/>
        <dbReference type="ChEBI" id="CHEBI:58095"/>
        <dbReference type="ChEBI" id="CHEBI:78442"/>
        <dbReference type="ChEBI" id="CHEBI:78531"/>
        <dbReference type="ChEBI" id="CHEBI:456215"/>
        <dbReference type="EC" id="6.1.1.20"/>
    </reaction>
</comment>
<dbReference type="Gene3D" id="2.40.50.140">
    <property type="entry name" value="Nucleic acid-binding proteins"/>
    <property type="match status" value="1"/>
</dbReference>
<comment type="cofactor">
    <cofactor evidence="15">
        <name>Mg(2+)</name>
        <dbReference type="ChEBI" id="CHEBI:18420"/>
    </cofactor>
    <text evidence="15">Binds 2 magnesium ions per tetramer.</text>
</comment>
<dbReference type="Pfam" id="PF03484">
    <property type="entry name" value="B5"/>
    <property type="match status" value="1"/>
</dbReference>
<dbReference type="Pfam" id="PF17759">
    <property type="entry name" value="tRNA_synthFbeta"/>
    <property type="match status" value="1"/>
</dbReference>
<keyword evidence="5 16" id="KW-0820">tRNA-binding</keyword>
<dbReference type="PROSITE" id="PS50886">
    <property type="entry name" value="TRBD"/>
    <property type="match status" value="1"/>
</dbReference>
<keyword evidence="6 15" id="KW-0436">Ligase</keyword>
<dbReference type="GO" id="GO:0000049">
    <property type="term" value="F:tRNA binding"/>
    <property type="evidence" value="ECO:0007669"/>
    <property type="project" value="UniProtKB-UniRule"/>
</dbReference>
<dbReference type="Gene3D" id="3.30.56.10">
    <property type="match status" value="2"/>
</dbReference>
<evidence type="ECO:0000256" key="2">
    <source>
        <dbReference type="ARBA" id="ARBA00008653"/>
    </source>
</evidence>
<accession>A0A2N6T0S3</accession>
<keyword evidence="9 15" id="KW-0067">ATP-binding</keyword>
<keyword evidence="7 15" id="KW-0479">Metal-binding</keyword>
<comment type="subcellular location">
    <subcellularLocation>
        <location evidence="1 15">Cytoplasm</location>
    </subcellularLocation>
</comment>
<dbReference type="FunFam" id="3.30.70.380:FF:000001">
    <property type="entry name" value="Phenylalanine--tRNA ligase beta subunit"/>
    <property type="match status" value="1"/>
</dbReference>
<dbReference type="Gene3D" id="3.50.40.10">
    <property type="entry name" value="Phenylalanyl-trna Synthetase, Chain B, domain 3"/>
    <property type="match status" value="1"/>
</dbReference>
<dbReference type="Pfam" id="PF03147">
    <property type="entry name" value="FDX-ACB"/>
    <property type="match status" value="1"/>
</dbReference>
<evidence type="ECO:0000256" key="7">
    <source>
        <dbReference type="ARBA" id="ARBA00022723"/>
    </source>
</evidence>
<dbReference type="InterPro" id="IPR005121">
    <property type="entry name" value="Fdx_antiC-bd"/>
</dbReference>
<dbReference type="NCBIfam" id="TIGR00472">
    <property type="entry name" value="pheT_bact"/>
    <property type="match status" value="1"/>
</dbReference>
<comment type="subunit">
    <text evidence="3 15">Tetramer of two alpha and two beta subunits.</text>
</comment>
<evidence type="ECO:0000256" key="9">
    <source>
        <dbReference type="ARBA" id="ARBA00022840"/>
    </source>
</evidence>
<evidence type="ECO:0000256" key="15">
    <source>
        <dbReference type="HAMAP-Rule" id="MF_00283"/>
    </source>
</evidence>
<comment type="caution">
    <text evidence="20">The sequence shown here is derived from an EMBL/GenBank/DDBJ whole genome shotgun (WGS) entry which is preliminary data.</text>
</comment>
<dbReference type="Pfam" id="PF01588">
    <property type="entry name" value="tRNA_bind"/>
    <property type="match status" value="1"/>
</dbReference>
<dbReference type="EC" id="6.1.1.20" evidence="15"/>
<feature type="domain" description="B5" evidence="19">
    <location>
        <begin position="417"/>
        <end position="494"/>
    </location>
</feature>
<dbReference type="RefSeq" id="WP_102212238.1">
    <property type="nucleotide sequence ID" value="NZ_PNHF01000005.1"/>
</dbReference>
<dbReference type="PROSITE" id="PS51483">
    <property type="entry name" value="B5"/>
    <property type="match status" value="1"/>
</dbReference>
<dbReference type="GO" id="GO:0000287">
    <property type="term" value="F:magnesium ion binding"/>
    <property type="evidence" value="ECO:0007669"/>
    <property type="project" value="UniProtKB-UniRule"/>
</dbReference>
<dbReference type="InterPro" id="IPR033714">
    <property type="entry name" value="tRNA_bind_bactPheRS"/>
</dbReference>
<keyword evidence="8 15" id="KW-0547">Nucleotide-binding</keyword>
<feature type="binding site" evidence="15">
    <location>
        <position position="478"/>
    </location>
    <ligand>
        <name>Mg(2+)</name>
        <dbReference type="ChEBI" id="CHEBI:18420"/>
        <note>shared with alpha subunit</note>
    </ligand>
</feature>
<comment type="similarity">
    <text evidence="2 15">Belongs to the phenylalanyl-tRNA synthetase beta subunit family. Type 1 subfamily.</text>
</comment>
<dbReference type="GO" id="GO:0005524">
    <property type="term" value="F:ATP binding"/>
    <property type="evidence" value="ECO:0007669"/>
    <property type="project" value="UniProtKB-UniRule"/>
</dbReference>
<dbReference type="SUPFAM" id="SSF55681">
    <property type="entry name" value="Class II aaRS and biotin synthetases"/>
    <property type="match status" value="1"/>
</dbReference>
<feature type="domain" description="FDX-ACB" evidence="18">
    <location>
        <begin position="741"/>
        <end position="834"/>
    </location>
</feature>
<dbReference type="InterPro" id="IPR005146">
    <property type="entry name" value="B3/B4_tRNA-bd"/>
</dbReference>
<evidence type="ECO:0000256" key="13">
    <source>
        <dbReference type="ARBA" id="ARBA00023146"/>
    </source>
</evidence>
<dbReference type="GO" id="GO:0009328">
    <property type="term" value="C:phenylalanine-tRNA ligase complex"/>
    <property type="evidence" value="ECO:0007669"/>
    <property type="project" value="TreeGrafter"/>
</dbReference>
<dbReference type="InterPro" id="IPR036690">
    <property type="entry name" value="Fdx_antiC-bd_sf"/>
</dbReference>
<dbReference type="InterPro" id="IPR005147">
    <property type="entry name" value="tRNA_synthase_B5-dom"/>
</dbReference>
<dbReference type="Pfam" id="PF03483">
    <property type="entry name" value="B3_4"/>
    <property type="match status" value="1"/>
</dbReference>
<evidence type="ECO:0000256" key="16">
    <source>
        <dbReference type="PROSITE-ProRule" id="PRU00209"/>
    </source>
</evidence>
<evidence type="ECO:0000256" key="10">
    <source>
        <dbReference type="ARBA" id="ARBA00022842"/>
    </source>
</evidence>
<dbReference type="InterPro" id="IPR012340">
    <property type="entry name" value="NA-bd_OB-fold"/>
</dbReference>
<dbReference type="SUPFAM" id="SSF50249">
    <property type="entry name" value="Nucleic acid-binding proteins"/>
    <property type="match status" value="1"/>
</dbReference>
<dbReference type="PROSITE" id="PS51447">
    <property type="entry name" value="FDX_ACB"/>
    <property type="match status" value="1"/>
</dbReference>
<keyword evidence="13 15" id="KW-0030">Aminoacyl-tRNA synthetase</keyword>
<dbReference type="InterPro" id="IPR009061">
    <property type="entry name" value="DNA-bd_dom_put_sf"/>
</dbReference>
<dbReference type="PANTHER" id="PTHR10947">
    <property type="entry name" value="PHENYLALANYL-TRNA SYNTHETASE BETA CHAIN AND LEUCINE-RICH REPEAT-CONTAINING PROTEIN 47"/>
    <property type="match status" value="1"/>
</dbReference>
<dbReference type="InterPro" id="IPR020825">
    <property type="entry name" value="Phe-tRNA_synthase-like_B3/B4"/>
</dbReference>
<feature type="domain" description="TRNA-binding" evidence="17">
    <location>
        <begin position="44"/>
        <end position="162"/>
    </location>
</feature>
<protein>
    <recommendedName>
        <fullName evidence="15">Phenylalanine--tRNA ligase beta subunit</fullName>
        <ecNumber evidence="15">6.1.1.20</ecNumber>
    </recommendedName>
    <alternativeName>
        <fullName evidence="15">Phenylalanyl-tRNA synthetase beta subunit</fullName>
        <shortName evidence="15">PheRS</shortName>
    </alternativeName>
</protein>
<dbReference type="InterPro" id="IPR004532">
    <property type="entry name" value="Phe-tRNA-ligase_IIc_bsu_bact"/>
</dbReference>
<evidence type="ECO:0000259" key="17">
    <source>
        <dbReference type="PROSITE" id="PS50886"/>
    </source>
</evidence>
<evidence type="ECO:0000259" key="18">
    <source>
        <dbReference type="PROSITE" id="PS51447"/>
    </source>
</evidence>
<dbReference type="STRING" id="1725.WU86_07225"/>
<gene>
    <name evidence="15" type="primary">pheT</name>
    <name evidence="20" type="ORF">CJ204_03475</name>
</gene>
<dbReference type="GO" id="GO:0006432">
    <property type="term" value="P:phenylalanyl-tRNA aminoacylation"/>
    <property type="evidence" value="ECO:0007669"/>
    <property type="project" value="UniProtKB-UniRule"/>
</dbReference>
<dbReference type="InterPro" id="IPR045060">
    <property type="entry name" value="Phe-tRNA-ligase_IIc_bsu"/>
</dbReference>
<dbReference type="SMART" id="SM00873">
    <property type="entry name" value="B3_4"/>
    <property type="match status" value="1"/>
</dbReference>
<evidence type="ECO:0000256" key="6">
    <source>
        <dbReference type="ARBA" id="ARBA00022598"/>
    </source>
</evidence>
<dbReference type="EMBL" id="PNHF01000005">
    <property type="protein sequence ID" value="PMC62918.1"/>
    <property type="molecule type" value="Genomic_DNA"/>
</dbReference>
<dbReference type="SMART" id="SM00896">
    <property type="entry name" value="FDX-ACB"/>
    <property type="match status" value="1"/>
</dbReference>
<sequence>MFIPQSWVTDVVAAANPGWSVTPDELDAGFVRVGFETEGHEPLPPVTGPLVFGRVDHVEELTEFKKPIRFCRVDVGDANGTGEKQGIICGARNFAEGDVVVVALPGAVLPGDFAIGARETYGKISAGMLCSEAELGLTAQSAGIITLPSSLLDDASSGVAIGTDARTFLGLDDELFEVNVTPDRGYALSARGLGREIASAFGVEFADPAAVEPIPAEGSVLDLDVRPETDALRFGLRRVTGVDPDAPTPWWMRRRLLLAGQRSVNLPTDITNYVMLLLGQPMHAFDGGAIAGGLTVRNAVAGETLTTLDHVERTLDPEDVVICDESGIQSLAGVMGGLTSEISEGTTDVLFEAAIWSPLRVFRTGRRHKLSSESSRRYERSVDPALVEPSLDLACRLLADLGGGTVEPGRTLVGDVPAPSVIEFPVDRPSRVAGVDYSRETVIGRLEEVGCSVEVSPCGAKLLVTPPTWRPDLTMSADLVEEVLRLEGLEDIPVVLPVAPAGRGLTPRQQLRRSVGHALAQNGYLEILPTPFTANDVFDVWGLDADDPRRNTVKVINPLESDRAQLGTTLLPAMLDSLRRNVSRGQVDLALYGVEQVNLARGAGRSSMPSTAGLPDAEELRELRESLPDQPLHVATVACGQIELDSPWGPGRDYSAADAIEAARVIARAAGVELEIRNAEHLPWHPGRCAELSVDGRVVGYAGELHPKVIAAAGLPERTCALEIDLDALPLEEDLPAPVLSPFPAVHQDLALVVSDVVPASDVEATVREGAGELLESIRIFDVYRSEQLGEGRRSLAFSLRFRATDRTLTEDEASAGRLAAIELAKQRHDAELRG</sequence>
<dbReference type="SUPFAM" id="SSF46955">
    <property type="entry name" value="Putative DNA-binding domain"/>
    <property type="match status" value="1"/>
</dbReference>
<dbReference type="InterPro" id="IPR045864">
    <property type="entry name" value="aa-tRNA-synth_II/BPL/LPL"/>
</dbReference>
<feature type="binding site" evidence="15">
    <location>
        <position position="481"/>
    </location>
    <ligand>
        <name>Mg(2+)</name>
        <dbReference type="ChEBI" id="CHEBI:18420"/>
        <note>shared with alpha subunit</note>
    </ligand>
</feature>
<evidence type="ECO:0000313" key="20">
    <source>
        <dbReference type="EMBL" id="PMC62918.1"/>
    </source>
</evidence>
<evidence type="ECO:0000259" key="19">
    <source>
        <dbReference type="PROSITE" id="PS51483"/>
    </source>
</evidence>
<keyword evidence="11 16" id="KW-0694">RNA-binding</keyword>
<dbReference type="CDD" id="cd00769">
    <property type="entry name" value="PheRS_beta_core"/>
    <property type="match status" value="1"/>
</dbReference>
<dbReference type="SMART" id="SM00874">
    <property type="entry name" value="B5"/>
    <property type="match status" value="1"/>
</dbReference>
<reference evidence="20 21" key="1">
    <citation type="submission" date="2017-09" db="EMBL/GenBank/DDBJ databases">
        <title>Bacterial strain isolated from the female urinary microbiota.</title>
        <authorList>
            <person name="Thomas-White K."/>
            <person name="Kumar N."/>
            <person name="Forster S."/>
            <person name="Putonti C."/>
            <person name="Lawley T."/>
            <person name="Wolfe A.J."/>
        </authorList>
    </citation>
    <scope>NUCLEOTIDE SEQUENCE [LARGE SCALE GENOMIC DNA]</scope>
    <source>
        <strain evidence="20 21">UMB0908</strain>
    </source>
</reference>
<name>A0A2N6T0S3_9CORY</name>
<evidence type="ECO:0000256" key="11">
    <source>
        <dbReference type="ARBA" id="ARBA00022884"/>
    </source>
</evidence>
<organism evidence="20 21">
    <name type="scientific">Corynebacterium xerosis</name>
    <dbReference type="NCBI Taxonomy" id="1725"/>
    <lineage>
        <taxon>Bacteria</taxon>
        <taxon>Bacillati</taxon>
        <taxon>Actinomycetota</taxon>
        <taxon>Actinomycetes</taxon>
        <taxon>Mycobacteriales</taxon>
        <taxon>Corynebacteriaceae</taxon>
        <taxon>Corynebacterium</taxon>
    </lineage>
</organism>
<dbReference type="Gene3D" id="3.30.930.10">
    <property type="entry name" value="Bira Bifunctional Protein, Domain 2"/>
    <property type="match status" value="1"/>
</dbReference>
<dbReference type="InterPro" id="IPR002547">
    <property type="entry name" value="tRNA-bd_dom"/>
</dbReference>
<keyword evidence="10 15" id="KW-0460">Magnesium</keyword>
<dbReference type="CDD" id="cd02796">
    <property type="entry name" value="tRNA_bind_bactPheRS"/>
    <property type="match status" value="1"/>
</dbReference>
<dbReference type="Gene3D" id="3.30.70.380">
    <property type="entry name" value="Ferrodoxin-fold anticodon-binding domain"/>
    <property type="match status" value="1"/>
</dbReference>
<evidence type="ECO:0000313" key="21">
    <source>
        <dbReference type="Proteomes" id="UP000235363"/>
    </source>
</evidence>
<dbReference type="SUPFAM" id="SSF56037">
    <property type="entry name" value="PheT/TilS domain"/>
    <property type="match status" value="1"/>
</dbReference>
<dbReference type="GO" id="GO:0004826">
    <property type="term" value="F:phenylalanine-tRNA ligase activity"/>
    <property type="evidence" value="ECO:0007669"/>
    <property type="project" value="UniProtKB-UniRule"/>
</dbReference>